<dbReference type="InterPro" id="IPR036047">
    <property type="entry name" value="F-box-like_dom_sf"/>
</dbReference>
<sequence>MAPLRSVTMETLPTEIIIQILDNLQAPAIKQVRLTSRIFNTILAKRTFEVLVSFLDPVVAQDTLVTIARDPERRRRRPSIWSPRCSVPQNLHVDESFLMALWAGLRGQSWAVEMGANGVKLDIDNWQTGVGISIRKEELREVLFRYALYLSYMSECENEEDVPQAWVFNAICSKA</sequence>
<dbReference type="PROSITE" id="PS50181">
    <property type="entry name" value="FBOX"/>
    <property type="match status" value="1"/>
</dbReference>
<dbReference type="EnsemblFungi" id="FOXG_05273T0">
    <property type="protein sequence ID" value="FOXG_05273P0"/>
    <property type="gene ID" value="FOXG_05273"/>
</dbReference>
<dbReference type="Proteomes" id="UP000002489">
    <property type="component" value="Unassembled WGS sequence"/>
</dbReference>
<protein>
    <submittedName>
        <fullName evidence="1">Uncharacterized protein</fullName>
    </submittedName>
</protein>
<dbReference type="SUPFAM" id="SSF81383">
    <property type="entry name" value="F-box domain"/>
    <property type="match status" value="1"/>
</dbReference>
<reference evidence="1" key="2">
    <citation type="submission" date="2025-08" db="UniProtKB">
        <authorList>
            <consortium name="EnsemblFungi"/>
        </authorList>
    </citation>
    <scope>IDENTIFICATION</scope>
    <source>
        <strain evidence="1">4287 / CBS 123668 / FGSC 9935 / NRRL 34936</strain>
    </source>
</reference>
<dbReference type="SMART" id="SM00256">
    <property type="entry name" value="FBOX"/>
    <property type="match status" value="1"/>
</dbReference>
<reference evidence="2" key="1">
    <citation type="journal article" date="2012" name="Mol. Plant Microbe Interact.">
        <title>A highly conserved effector in Fusarium oxysporum is required for full virulence on Arabidopsis.</title>
        <authorList>
            <person name="Thatcher L.F."/>
            <person name="Gardiner D.M."/>
            <person name="Kazan K."/>
            <person name="Manners J."/>
        </authorList>
    </citation>
    <scope>NUCLEOTIDE SEQUENCE [LARGE SCALE GENOMIC DNA]</scope>
    <source>
        <strain evidence="2">Fo5176</strain>
    </source>
</reference>
<evidence type="ECO:0000313" key="2">
    <source>
        <dbReference type="Proteomes" id="UP000002489"/>
    </source>
</evidence>
<organism evidence="1 2">
    <name type="scientific">Fusarium oxysporum (strain Fo5176)</name>
    <name type="common">Fusarium vascular wilt</name>
    <dbReference type="NCBI Taxonomy" id="660025"/>
    <lineage>
        <taxon>Eukaryota</taxon>
        <taxon>Fungi</taxon>
        <taxon>Dikarya</taxon>
        <taxon>Ascomycota</taxon>
        <taxon>Pezizomycotina</taxon>
        <taxon>Sordariomycetes</taxon>
        <taxon>Hypocreomycetidae</taxon>
        <taxon>Hypocreales</taxon>
        <taxon>Nectriaceae</taxon>
        <taxon>Fusarium</taxon>
        <taxon>Fusarium oxysporum species complex</taxon>
    </lineage>
</organism>
<proteinExistence type="predicted"/>
<dbReference type="VEuPathDB" id="FungiDB:FOXG_05273"/>
<gene>
    <name evidence="1" type="primary">28947266</name>
</gene>
<accession>A0A0D2XMU6</accession>
<name>A0A0D2XMU6_FUSOF</name>
<evidence type="ECO:0000313" key="1">
    <source>
        <dbReference type="EnsemblFungi" id="FOXG_05273P0"/>
    </source>
</evidence>
<dbReference type="InterPro" id="IPR001810">
    <property type="entry name" value="F-box_dom"/>
</dbReference>
<dbReference type="AlphaFoldDB" id="A0A0D2XMU6"/>